<dbReference type="Proteomes" id="UP000290365">
    <property type="component" value="Chromosome"/>
</dbReference>
<dbReference type="CDD" id="cd00090">
    <property type="entry name" value="HTH_ARSR"/>
    <property type="match status" value="1"/>
</dbReference>
<dbReference type="InterPro" id="IPR011991">
    <property type="entry name" value="ArsR-like_HTH"/>
</dbReference>
<dbReference type="InterPro" id="IPR036390">
    <property type="entry name" value="WH_DNA-bd_sf"/>
</dbReference>
<dbReference type="Pfam" id="PF01047">
    <property type="entry name" value="MarR"/>
    <property type="match status" value="1"/>
</dbReference>
<proteinExistence type="predicted"/>
<reference evidence="2 3" key="1">
    <citation type="submission" date="2019-01" db="EMBL/GenBank/DDBJ databases">
        <title>Ktedonosporobacter rubrisoli SCAWS-G2.</title>
        <authorList>
            <person name="Huang Y."/>
            <person name="Yan B."/>
        </authorList>
    </citation>
    <scope>NUCLEOTIDE SEQUENCE [LARGE SCALE GENOMIC DNA]</scope>
    <source>
        <strain evidence="2 3">SCAWS-G2</strain>
    </source>
</reference>
<evidence type="ECO:0000313" key="2">
    <source>
        <dbReference type="EMBL" id="QBD75816.1"/>
    </source>
</evidence>
<dbReference type="InterPro" id="IPR036388">
    <property type="entry name" value="WH-like_DNA-bd_sf"/>
</dbReference>
<dbReference type="KEGG" id="kbs:EPA93_07260"/>
<evidence type="ECO:0000313" key="3">
    <source>
        <dbReference type="Proteomes" id="UP000290365"/>
    </source>
</evidence>
<dbReference type="InterPro" id="IPR000835">
    <property type="entry name" value="HTH_MarR-typ"/>
</dbReference>
<dbReference type="PROSITE" id="PS50995">
    <property type="entry name" value="HTH_MARR_2"/>
    <property type="match status" value="1"/>
</dbReference>
<dbReference type="Gene3D" id="1.10.10.10">
    <property type="entry name" value="Winged helix-like DNA-binding domain superfamily/Winged helix DNA-binding domain"/>
    <property type="match status" value="1"/>
</dbReference>
<accession>A0A4P6JMC2</accession>
<organism evidence="2 3">
    <name type="scientific">Ktedonosporobacter rubrisoli</name>
    <dbReference type="NCBI Taxonomy" id="2509675"/>
    <lineage>
        <taxon>Bacteria</taxon>
        <taxon>Bacillati</taxon>
        <taxon>Chloroflexota</taxon>
        <taxon>Ktedonobacteria</taxon>
        <taxon>Ktedonobacterales</taxon>
        <taxon>Ktedonosporobacteraceae</taxon>
        <taxon>Ktedonosporobacter</taxon>
    </lineage>
</organism>
<dbReference type="PANTHER" id="PTHR33164:SF57">
    <property type="entry name" value="MARR-FAMILY TRANSCRIPTIONAL REGULATOR"/>
    <property type="match status" value="1"/>
</dbReference>
<name>A0A4P6JMC2_KTERU</name>
<evidence type="ECO:0000259" key="1">
    <source>
        <dbReference type="PROSITE" id="PS50995"/>
    </source>
</evidence>
<dbReference type="PANTHER" id="PTHR33164">
    <property type="entry name" value="TRANSCRIPTIONAL REGULATOR, MARR FAMILY"/>
    <property type="match status" value="1"/>
</dbReference>
<dbReference type="RefSeq" id="WP_129886413.1">
    <property type="nucleotide sequence ID" value="NZ_CP035758.1"/>
</dbReference>
<sequence>MTHEEQVQQAHALFQSLVQAVLARLTQDWADRGLSLPQIRLLLVLFHIAPATINQIAEHLHIGQSATSLQVDRLVQAHLVERTDDPADRRRALVRLTEAGEALLGRQRRGQQRLHAILNEKDDTHLSSIIDILTAIISLAEHEGLFEEGFHD</sequence>
<keyword evidence="3" id="KW-1185">Reference proteome</keyword>
<dbReference type="SUPFAM" id="SSF46785">
    <property type="entry name" value="Winged helix' DNA-binding domain"/>
    <property type="match status" value="1"/>
</dbReference>
<feature type="domain" description="HTH marR-type" evidence="1">
    <location>
        <begin position="10"/>
        <end position="138"/>
    </location>
</feature>
<dbReference type="EMBL" id="CP035758">
    <property type="protein sequence ID" value="QBD75816.1"/>
    <property type="molecule type" value="Genomic_DNA"/>
</dbReference>
<dbReference type="OrthoDB" id="159055at2"/>
<dbReference type="InterPro" id="IPR039422">
    <property type="entry name" value="MarR/SlyA-like"/>
</dbReference>
<dbReference type="GO" id="GO:0006950">
    <property type="term" value="P:response to stress"/>
    <property type="evidence" value="ECO:0007669"/>
    <property type="project" value="TreeGrafter"/>
</dbReference>
<dbReference type="SMART" id="SM00347">
    <property type="entry name" value="HTH_MARR"/>
    <property type="match status" value="1"/>
</dbReference>
<gene>
    <name evidence="2" type="ORF">EPA93_07260</name>
</gene>
<protein>
    <submittedName>
        <fullName evidence="2">MarR family transcriptional regulator</fullName>
    </submittedName>
</protein>
<dbReference type="AlphaFoldDB" id="A0A4P6JMC2"/>
<dbReference type="GO" id="GO:0003700">
    <property type="term" value="F:DNA-binding transcription factor activity"/>
    <property type="evidence" value="ECO:0007669"/>
    <property type="project" value="InterPro"/>
</dbReference>